<evidence type="ECO:0000256" key="3">
    <source>
        <dbReference type="ARBA" id="ARBA00022670"/>
    </source>
</evidence>
<evidence type="ECO:0000256" key="5">
    <source>
        <dbReference type="ARBA" id="ARBA00022825"/>
    </source>
</evidence>
<dbReference type="InterPro" id="IPR029045">
    <property type="entry name" value="ClpP/crotonase-like_dom_sf"/>
</dbReference>
<evidence type="ECO:0000256" key="4">
    <source>
        <dbReference type="ARBA" id="ARBA00022801"/>
    </source>
</evidence>
<dbReference type="Pfam" id="PF00574">
    <property type="entry name" value="CLP_protease"/>
    <property type="match status" value="1"/>
</dbReference>
<feature type="transmembrane region" description="Helical" evidence="10">
    <location>
        <begin position="90"/>
        <end position="112"/>
    </location>
</feature>
<dbReference type="InterPro" id="IPR023562">
    <property type="entry name" value="ClpP/TepA"/>
</dbReference>
<dbReference type="GeneID" id="67789039"/>
<protein>
    <recommendedName>
        <fullName evidence="7 9">ATP-dependent Clp protease proteolytic subunit</fullName>
        <ecNumber evidence="7">3.4.21.92</ecNumber>
    </recommendedName>
    <alternativeName>
        <fullName evidence="7">Endopeptidase Clp</fullName>
    </alternativeName>
</protein>
<dbReference type="EC" id="3.4.21.92" evidence="7"/>
<dbReference type="PANTHER" id="PTHR10381:SF15">
    <property type="entry name" value="CHLOROPLASTIC ATP-DEPENDENT CLP PROTEASE PROTEOLYTIC SUBUNIT 1"/>
    <property type="match status" value="1"/>
</dbReference>
<dbReference type="HAMAP" id="MF_00444">
    <property type="entry name" value="ClpP"/>
    <property type="match status" value="1"/>
</dbReference>
<comment type="similarity">
    <text evidence="1 7 9">Belongs to the peptidase S14 family.</text>
</comment>
<feature type="active site" description="Nucleophile" evidence="7">
    <location>
        <position position="101"/>
    </location>
</feature>
<evidence type="ECO:0000256" key="6">
    <source>
        <dbReference type="ARBA" id="ARBA00034021"/>
    </source>
</evidence>
<evidence type="ECO:0000256" key="1">
    <source>
        <dbReference type="ARBA" id="ARBA00007039"/>
    </source>
</evidence>
<keyword evidence="5 7" id="KW-0720">Serine protease</keyword>
<organism evidence="11">
    <name type="scientific">Duranta erecta</name>
    <name type="common">Golden dewdrops</name>
    <name type="synonym">Duranta repens</name>
    <dbReference type="NCBI Taxonomy" id="167917"/>
    <lineage>
        <taxon>Eukaryota</taxon>
        <taxon>Viridiplantae</taxon>
        <taxon>Streptophyta</taxon>
        <taxon>Embryophyta</taxon>
        <taxon>Tracheophyta</taxon>
        <taxon>Spermatophyta</taxon>
        <taxon>Magnoliopsida</taxon>
        <taxon>eudicotyledons</taxon>
        <taxon>Gunneridae</taxon>
        <taxon>Pentapetalae</taxon>
        <taxon>asterids</taxon>
        <taxon>lamiids</taxon>
        <taxon>Lamiales</taxon>
        <taxon>Verbenaceae</taxon>
        <taxon>Duranteae</taxon>
        <taxon>Duranta</taxon>
    </lineage>
</organism>
<evidence type="ECO:0000256" key="2">
    <source>
        <dbReference type="ARBA" id="ARBA00022640"/>
    </source>
</evidence>
<comment type="function">
    <text evidence="7">Cleaves peptides in various proteins in a process that requires ATP hydrolysis. Has a chymotrypsin-like activity. Plays a major role in the degradation of misfolded proteins.</text>
</comment>
<dbReference type="EMBL" id="MW525381">
    <property type="protein sequence ID" value="QSQ72421.1"/>
    <property type="molecule type" value="Genomic_DNA"/>
</dbReference>
<keyword evidence="3 7" id="KW-0645">Protease</keyword>
<dbReference type="GO" id="GO:0006515">
    <property type="term" value="P:protein quality control for misfolded or incompletely synthesized proteins"/>
    <property type="evidence" value="ECO:0007669"/>
    <property type="project" value="TreeGrafter"/>
</dbReference>
<dbReference type="GO" id="GO:0004252">
    <property type="term" value="F:serine-type endopeptidase activity"/>
    <property type="evidence" value="ECO:0007669"/>
    <property type="project" value="UniProtKB-UniRule"/>
</dbReference>
<dbReference type="PROSITE" id="PS00382">
    <property type="entry name" value="CLP_PROTEASE_HIS"/>
    <property type="match status" value="1"/>
</dbReference>
<dbReference type="PANTHER" id="PTHR10381">
    <property type="entry name" value="ATP-DEPENDENT CLP PROTEASE PROTEOLYTIC SUBUNIT"/>
    <property type="match status" value="1"/>
</dbReference>
<proteinExistence type="inferred from homology"/>
<dbReference type="GO" id="GO:0009368">
    <property type="term" value="C:endopeptidase Clp complex"/>
    <property type="evidence" value="ECO:0007669"/>
    <property type="project" value="TreeGrafter"/>
</dbReference>
<dbReference type="SUPFAM" id="SSF52096">
    <property type="entry name" value="ClpP/crotonase"/>
    <property type="match status" value="1"/>
</dbReference>
<evidence type="ECO:0000256" key="10">
    <source>
        <dbReference type="SAM" id="Phobius"/>
    </source>
</evidence>
<name>A0A8A0WU85_DURER</name>
<feature type="transmembrane region" description="Helical" evidence="10">
    <location>
        <begin position="63"/>
        <end position="84"/>
    </location>
</feature>
<dbReference type="GO" id="GO:0009570">
    <property type="term" value="C:chloroplast stroma"/>
    <property type="evidence" value="ECO:0007669"/>
    <property type="project" value="UniProtKB-SubCell"/>
</dbReference>
<evidence type="ECO:0000256" key="9">
    <source>
        <dbReference type="RuleBase" id="RU003567"/>
    </source>
</evidence>
<keyword evidence="11" id="KW-0150">Chloroplast</keyword>
<dbReference type="CDD" id="cd07017">
    <property type="entry name" value="S14_ClpP_2"/>
    <property type="match status" value="1"/>
</dbReference>
<reference evidence="11" key="1">
    <citation type="submission" date="2021-01" db="EMBL/GenBank/DDBJ databases">
        <title>The Complete Chloroplast Genome Sequence and Annotation of Duranta erecta.</title>
        <authorList>
            <person name="Song W.W."/>
            <person name="Shi C.C."/>
            <person name="Lu Y.Y."/>
        </authorList>
    </citation>
    <scope>NUCLEOTIDE SEQUENCE</scope>
</reference>
<comment type="catalytic activity">
    <reaction evidence="6 7 8">
        <text>Hydrolysis of proteins to small peptides in the presence of ATP and magnesium. alpha-casein is the usual test substrate. In the absence of ATP, only oligopeptides shorter than five residues are hydrolyzed (such as succinyl-Leu-Tyr-|-NHMec, and Leu-Tyr-Leu-|-Tyr-Trp, in which cleavage of the -Tyr-|-Leu- and -Tyr-|-Trp bonds also occurs).</text>
        <dbReference type="EC" id="3.4.21.92"/>
    </reaction>
</comment>
<keyword evidence="4 7" id="KW-0378">Hydrolase</keyword>
<comment type="subunit">
    <text evidence="7">Component of the chloroplastic Clp protease core complex.</text>
</comment>
<dbReference type="Gene3D" id="3.90.226.10">
    <property type="entry name" value="2-enoyl-CoA Hydratase, Chain A, domain 1"/>
    <property type="match status" value="1"/>
</dbReference>
<dbReference type="InterPro" id="IPR001907">
    <property type="entry name" value="ClpP"/>
</dbReference>
<feature type="active site" evidence="7 8">
    <location>
        <position position="126"/>
    </location>
</feature>
<dbReference type="InterPro" id="IPR033135">
    <property type="entry name" value="ClpP_His_AS"/>
</dbReference>
<keyword evidence="10" id="KW-1133">Transmembrane helix</keyword>
<geneLocation type="chloroplast" evidence="11"/>
<evidence type="ECO:0000256" key="8">
    <source>
        <dbReference type="PROSITE-ProRule" id="PRU10086"/>
    </source>
</evidence>
<dbReference type="GO" id="GO:0004176">
    <property type="term" value="F:ATP-dependent peptidase activity"/>
    <property type="evidence" value="ECO:0007669"/>
    <property type="project" value="InterPro"/>
</dbReference>
<keyword evidence="10" id="KW-0812">Transmembrane</keyword>
<dbReference type="RefSeq" id="YP_010176663.1">
    <property type="nucleotide sequence ID" value="NC_057994.1"/>
</dbReference>
<gene>
    <name evidence="11" type="primary">clpP1</name>
    <name evidence="7" type="synonym">clpP</name>
</gene>
<dbReference type="AlphaFoldDB" id="A0A8A0WU85"/>
<sequence length="197" mass="22037">MPVGVPKVPFRVPGDDDASWVTLLNRLYRDRVLFLTEEIDSENSNQLVSLIVYLTLEDKGKDLFVLINSPGGGVIYGMAIYDIMQVVPQNVHTICFGIAASMACLILTGGTISKRTAFPHARVMMHQPASSFFEGYASDVFMETGELKKIRDSIKEIYTERTYRLPWDVEVDLDRDSFMPATTALDYGIIDQIGLGF</sequence>
<accession>A0A8A0WU85</accession>
<dbReference type="GO" id="GO:0051117">
    <property type="term" value="F:ATPase binding"/>
    <property type="evidence" value="ECO:0007669"/>
    <property type="project" value="TreeGrafter"/>
</dbReference>
<dbReference type="PRINTS" id="PR00127">
    <property type="entry name" value="CLPPROTEASEP"/>
</dbReference>
<keyword evidence="2 11" id="KW-0934">Plastid</keyword>
<comment type="subcellular location">
    <subcellularLocation>
        <location evidence="7">Plastid</location>
        <location evidence="7">Chloroplast stroma</location>
    </subcellularLocation>
</comment>
<keyword evidence="10" id="KW-0472">Membrane</keyword>
<evidence type="ECO:0000313" key="11">
    <source>
        <dbReference type="EMBL" id="QSQ72421.1"/>
    </source>
</evidence>
<evidence type="ECO:0000256" key="7">
    <source>
        <dbReference type="HAMAP-Rule" id="MF_00444"/>
    </source>
</evidence>